<name>A0A6C0D8S7_9ZZZZ</name>
<feature type="domain" description="Glycosyltransferase subfamily 4-like N-terminal" evidence="3">
    <location>
        <begin position="16"/>
        <end position="170"/>
    </location>
</feature>
<dbReference type="InterPro" id="IPR001296">
    <property type="entry name" value="Glyco_trans_1"/>
</dbReference>
<evidence type="ECO:0000256" key="1">
    <source>
        <dbReference type="SAM" id="Phobius"/>
    </source>
</evidence>
<sequence>MKILLVTDFLKPQTHGIAIRFEHYLKNFKEKNHDVTVYGPNNSPSSDKHLFTFVNPGNKDNRICLPTFQLLYDIIYNKYDVIHCVYPPSVSGLLILLLSLVLPLNVVTSNHVNMNYYGKAYNIYFTYYLVKYLIYAPQFYLSKLVMAPSKLEDLQILYDYKTTDIPTGIDNELFKFSDQKRENILLYVGRLAPEKNIDKLIKEFESIQNYKLWIIGFGPSEKKLKEIAKDNPNIEFLGKKDNSELPYYYQMAKAHITLSESETFGLTLLESLSCGTPIIYPDCEVFNSLYEQDFGELCLSKNNSLQDIINYIENNDLQLKCKEYAEKHSWSKATDQLIELYEKKSK</sequence>
<proteinExistence type="predicted"/>
<evidence type="ECO:0000313" key="4">
    <source>
        <dbReference type="EMBL" id="QHT13466.1"/>
    </source>
</evidence>
<protein>
    <submittedName>
        <fullName evidence="4">Uncharacterized protein</fullName>
    </submittedName>
</protein>
<keyword evidence="1" id="KW-0812">Transmembrane</keyword>
<reference evidence="4" key="1">
    <citation type="journal article" date="2020" name="Nature">
        <title>Giant virus diversity and host interactions through global metagenomics.</title>
        <authorList>
            <person name="Schulz F."/>
            <person name="Roux S."/>
            <person name="Paez-Espino D."/>
            <person name="Jungbluth S."/>
            <person name="Walsh D.A."/>
            <person name="Denef V.J."/>
            <person name="McMahon K.D."/>
            <person name="Konstantinidis K.T."/>
            <person name="Eloe-Fadrosh E.A."/>
            <person name="Kyrpides N.C."/>
            <person name="Woyke T."/>
        </authorList>
    </citation>
    <scope>NUCLEOTIDE SEQUENCE</scope>
    <source>
        <strain evidence="4">GVMAG-M-3300023174-131</strain>
    </source>
</reference>
<accession>A0A6C0D8S7</accession>
<evidence type="ECO:0000259" key="2">
    <source>
        <dbReference type="Pfam" id="PF00534"/>
    </source>
</evidence>
<organism evidence="4">
    <name type="scientific">viral metagenome</name>
    <dbReference type="NCBI Taxonomy" id="1070528"/>
    <lineage>
        <taxon>unclassified sequences</taxon>
        <taxon>metagenomes</taxon>
        <taxon>organismal metagenomes</taxon>
    </lineage>
</organism>
<feature type="transmembrane region" description="Helical" evidence="1">
    <location>
        <begin position="124"/>
        <end position="141"/>
    </location>
</feature>
<feature type="domain" description="Glycosyl transferase family 1" evidence="2">
    <location>
        <begin position="173"/>
        <end position="327"/>
    </location>
</feature>
<dbReference type="AlphaFoldDB" id="A0A6C0D8S7"/>
<dbReference type="PANTHER" id="PTHR45947">
    <property type="entry name" value="SULFOQUINOVOSYL TRANSFERASE SQD2"/>
    <property type="match status" value="1"/>
</dbReference>
<dbReference type="Pfam" id="PF13439">
    <property type="entry name" value="Glyco_transf_4"/>
    <property type="match status" value="1"/>
</dbReference>
<keyword evidence="1" id="KW-0472">Membrane</keyword>
<feature type="transmembrane region" description="Helical" evidence="1">
    <location>
        <begin position="84"/>
        <end position="104"/>
    </location>
</feature>
<keyword evidence="1" id="KW-1133">Transmembrane helix</keyword>
<dbReference type="Pfam" id="PF00534">
    <property type="entry name" value="Glycos_transf_1"/>
    <property type="match status" value="1"/>
</dbReference>
<evidence type="ECO:0000259" key="3">
    <source>
        <dbReference type="Pfam" id="PF13439"/>
    </source>
</evidence>
<dbReference type="GO" id="GO:0016757">
    <property type="term" value="F:glycosyltransferase activity"/>
    <property type="evidence" value="ECO:0007669"/>
    <property type="project" value="InterPro"/>
</dbReference>
<dbReference type="EMBL" id="MN739569">
    <property type="protein sequence ID" value="QHT13466.1"/>
    <property type="molecule type" value="Genomic_DNA"/>
</dbReference>
<dbReference type="InterPro" id="IPR028098">
    <property type="entry name" value="Glyco_trans_4-like_N"/>
</dbReference>
<dbReference type="SUPFAM" id="SSF53756">
    <property type="entry name" value="UDP-Glycosyltransferase/glycogen phosphorylase"/>
    <property type="match status" value="1"/>
</dbReference>
<dbReference type="Gene3D" id="3.40.50.2000">
    <property type="entry name" value="Glycogen Phosphorylase B"/>
    <property type="match status" value="2"/>
</dbReference>
<dbReference type="PANTHER" id="PTHR45947:SF3">
    <property type="entry name" value="SULFOQUINOVOSYL TRANSFERASE SQD2"/>
    <property type="match status" value="1"/>
</dbReference>
<dbReference type="InterPro" id="IPR050194">
    <property type="entry name" value="Glycosyltransferase_grp1"/>
</dbReference>